<keyword evidence="2" id="KW-1185">Reference proteome</keyword>
<dbReference type="Proteomes" id="UP000814140">
    <property type="component" value="Unassembled WGS sequence"/>
</dbReference>
<evidence type="ECO:0000313" key="1">
    <source>
        <dbReference type="EMBL" id="KAI0060055.1"/>
    </source>
</evidence>
<proteinExistence type="predicted"/>
<organism evidence="1 2">
    <name type="scientific">Artomyces pyxidatus</name>
    <dbReference type="NCBI Taxonomy" id="48021"/>
    <lineage>
        <taxon>Eukaryota</taxon>
        <taxon>Fungi</taxon>
        <taxon>Dikarya</taxon>
        <taxon>Basidiomycota</taxon>
        <taxon>Agaricomycotina</taxon>
        <taxon>Agaricomycetes</taxon>
        <taxon>Russulales</taxon>
        <taxon>Auriscalpiaceae</taxon>
        <taxon>Artomyces</taxon>
    </lineage>
</organism>
<comment type="caution">
    <text evidence="1">The sequence shown here is derived from an EMBL/GenBank/DDBJ whole genome shotgun (WGS) entry which is preliminary data.</text>
</comment>
<name>A0ACB8SVA9_9AGAM</name>
<dbReference type="EMBL" id="MU277221">
    <property type="protein sequence ID" value="KAI0060055.1"/>
    <property type="molecule type" value="Genomic_DNA"/>
</dbReference>
<sequence length="329" mass="37278">MKTDPTYPLFPICAFLGFIISLVPISWHFQAWNAGTCLYMFWVSVACLVQFVDSVVWHGTLNNHAPIWCDIASKIIIGAGVAIPAASLCINRRLYIVTSVKTVSFTVEDRRRAVYIDLAIGAGIPVLVMILHTVVQGHRYDILEDVGCIPVIYNTIPAYPLVFMWPVVIGCVSFVYAGLTLRAFLQRRASINDVLSATTTLNVNRYFRLMLLAFIEMTCTVPLSAYSIYINTSGVTLAPWISWSDTHFDFGRIDKIPSVIWRSDHAFYVSVEMGRWIYPTCAFVFFGLFGFASEARKHYRMVWMFLAPRISLVRLNPRCVQFRIIGTMP</sequence>
<protein>
    <submittedName>
        <fullName evidence="1">STE3-like pheromone receptor</fullName>
    </submittedName>
</protein>
<gene>
    <name evidence="1" type="ORF">BV25DRAFT_1808028</name>
</gene>
<reference evidence="1" key="1">
    <citation type="submission" date="2021-03" db="EMBL/GenBank/DDBJ databases">
        <authorList>
            <consortium name="DOE Joint Genome Institute"/>
            <person name="Ahrendt S."/>
            <person name="Looney B.P."/>
            <person name="Miyauchi S."/>
            <person name="Morin E."/>
            <person name="Drula E."/>
            <person name="Courty P.E."/>
            <person name="Chicoki N."/>
            <person name="Fauchery L."/>
            <person name="Kohler A."/>
            <person name="Kuo A."/>
            <person name="Labutti K."/>
            <person name="Pangilinan J."/>
            <person name="Lipzen A."/>
            <person name="Riley R."/>
            <person name="Andreopoulos W."/>
            <person name="He G."/>
            <person name="Johnson J."/>
            <person name="Barry K.W."/>
            <person name="Grigoriev I.V."/>
            <person name="Nagy L."/>
            <person name="Hibbett D."/>
            <person name="Henrissat B."/>
            <person name="Matheny P.B."/>
            <person name="Labbe J."/>
            <person name="Martin F."/>
        </authorList>
    </citation>
    <scope>NUCLEOTIDE SEQUENCE</scope>
    <source>
        <strain evidence="1">HHB10654</strain>
    </source>
</reference>
<accession>A0ACB8SVA9</accession>
<evidence type="ECO:0000313" key="2">
    <source>
        <dbReference type="Proteomes" id="UP000814140"/>
    </source>
</evidence>
<reference evidence="1" key="2">
    <citation type="journal article" date="2022" name="New Phytol.">
        <title>Evolutionary transition to the ectomycorrhizal habit in the genomes of a hyperdiverse lineage of mushroom-forming fungi.</title>
        <authorList>
            <person name="Looney B."/>
            <person name="Miyauchi S."/>
            <person name="Morin E."/>
            <person name="Drula E."/>
            <person name="Courty P.E."/>
            <person name="Kohler A."/>
            <person name="Kuo A."/>
            <person name="LaButti K."/>
            <person name="Pangilinan J."/>
            <person name="Lipzen A."/>
            <person name="Riley R."/>
            <person name="Andreopoulos W."/>
            <person name="He G."/>
            <person name="Johnson J."/>
            <person name="Nolan M."/>
            <person name="Tritt A."/>
            <person name="Barry K.W."/>
            <person name="Grigoriev I.V."/>
            <person name="Nagy L.G."/>
            <person name="Hibbett D."/>
            <person name="Henrissat B."/>
            <person name="Matheny P.B."/>
            <person name="Labbe J."/>
            <person name="Martin F.M."/>
        </authorList>
    </citation>
    <scope>NUCLEOTIDE SEQUENCE</scope>
    <source>
        <strain evidence="1">HHB10654</strain>
    </source>
</reference>